<organism evidence="1">
    <name type="scientific">Escherichia coli</name>
    <dbReference type="NCBI Taxonomy" id="562"/>
    <lineage>
        <taxon>Bacteria</taxon>
        <taxon>Pseudomonadati</taxon>
        <taxon>Pseudomonadota</taxon>
        <taxon>Gammaproteobacteria</taxon>
        <taxon>Enterobacterales</taxon>
        <taxon>Enterobacteriaceae</taxon>
        <taxon>Escherichia</taxon>
    </lineage>
</organism>
<sequence>PVALEVSATRQAGVHIHISNPIATDATETQRAHGAGLPGLAARVHSVNGQCRYGMDDRHLFHVDVQLPWRS</sequence>
<feature type="non-terminal residue" evidence="1">
    <location>
        <position position="1"/>
    </location>
</feature>
<proteinExistence type="predicted"/>
<reference evidence="1" key="1">
    <citation type="journal article" date="2019" name="Nat. Med.">
        <title>A library of human gut bacterial isolates paired with longitudinal multiomics data enables mechanistic microbiome research.</title>
        <authorList>
            <person name="Poyet M."/>
            <person name="Groussin M."/>
            <person name="Gibbons S.M."/>
            <person name="Avila-Pacheco J."/>
            <person name="Jiang X."/>
            <person name="Kearney S.M."/>
            <person name="Perrotta A.R."/>
            <person name="Berdy B."/>
            <person name="Zhao S."/>
            <person name="Lieberman T.D."/>
            <person name="Swanson P.K."/>
            <person name="Smith M."/>
            <person name="Roesemann S."/>
            <person name="Alexander J.E."/>
            <person name="Rich S.A."/>
            <person name="Livny J."/>
            <person name="Vlamakis H."/>
            <person name="Clish C."/>
            <person name="Bullock K."/>
            <person name="Deik A."/>
            <person name="Scott J."/>
            <person name="Pierce K.A."/>
            <person name="Xavier R.J."/>
            <person name="Alm E.J."/>
        </authorList>
    </citation>
    <scope>NUCLEOTIDE SEQUENCE</scope>
    <source>
        <strain evidence="1">BIOML-A260</strain>
    </source>
</reference>
<dbReference type="AlphaFoldDB" id="A0A6C9EI72"/>
<evidence type="ECO:0000313" key="1">
    <source>
        <dbReference type="EMBL" id="MSD82627.1"/>
    </source>
</evidence>
<comment type="caution">
    <text evidence="1">The sequence shown here is derived from an EMBL/GenBank/DDBJ whole genome shotgun (WGS) entry which is preliminary data.</text>
</comment>
<dbReference type="GO" id="GO:0016301">
    <property type="term" value="F:kinase activity"/>
    <property type="evidence" value="ECO:0007669"/>
    <property type="project" value="UniProtKB-KW"/>
</dbReference>
<name>A0A6C9EI72_ECOLX</name>
<keyword evidence="1" id="KW-0418">Kinase</keyword>
<dbReference type="EMBL" id="WKYP01000326">
    <property type="protein sequence ID" value="MSD82627.1"/>
    <property type="molecule type" value="Genomic_DNA"/>
</dbReference>
<protein>
    <submittedName>
        <fullName evidence="1">Sensor histidine kinase</fullName>
    </submittedName>
</protein>
<gene>
    <name evidence="1" type="ORF">GKG27_27215</name>
</gene>
<keyword evidence="1" id="KW-0808">Transferase</keyword>
<accession>A0A6C9EI72</accession>